<keyword evidence="2" id="KW-1133">Transmembrane helix</keyword>
<feature type="transmembrane region" description="Helical" evidence="2">
    <location>
        <begin position="105"/>
        <end position="121"/>
    </location>
</feature>
<keyword evidence="2" id="KW-0812">Transmembrane</keyword>
<feature type="compositionally biased region" description="Basic and acidic residues" evidence="1">
    <location>
        <begin position="209"/>
        <end position="225"/>
    </location>
</feature>
<evidence type="ECO:0000313" key="4">
    <source>
        <dbReference type="EMBL" id="CAD9337901.1"/>
    </source>
</evidence>
<accession>A0A6U1V610</accession>
<dbReference type="EMBL" id="HBGO01016558">
    <property type="protein sequence ID" value="CAD9337901.1"/>
    <property type="molecule type" value="Transcribed_RNA"/>
</dbReference>
<keyword evidence="2" id="KW-0472">Membrane</keyword>
<feature type="transmembrane region" description="Helical" evidence="2">
    <location>
        <begin position="47"/>
        <end position="63"/>
    </location>
</feature>
<name>A0A6U1V610_TRICV</name>
<dbReference type="AlphaFoldDB" id="A0A6U1V610"/>
<dbReference type="EMBL" id="HBGO01016447">
    <property type="protein sequence ID" value="CAD9337774.1"/>
    <property type="molecule type" value="Transcribed_RNA"/>
</dbReference>
<evidence type="ECO:0000256" key="1">
    <source>
        <dbReference type="SAM" id="MobiDB-lite"/>
    </source>
</evidence>
<organism evidence="4">
    <name type="scientific">Trieres chinensis</name>
    <name type="common">Marine centric diatom</name>
    <name type="synonym">Odontella sinensis</name>
    <dbReference type="NCBI Taxonomy" id="1514140"/>
    <lineage>
        <taxon>Eukaryota</taxon>
        <taxon>Sar</taxon>
        <taxon>Stramenopiles</taxon>
        <taxon>Ochrophyta</taxon>
        <taxon>Bacillariophyta</taxon>
        <taxon>Mediophyceae</taxon>
        <taxon>Biddulphiophycidae</taxon>
        <taxon>Eupodiscales</taxon>
        <taxon>Parodontellaceae</taxon>
        <taxon>Trieres</taxon>
    </lineage>
</organism>
<gene>
    <name evidence="3" type="ORF">OSIN01602_LOCUS9314</name>
    <name evidence="4" type="ORF">OSIN01602_LOCUS9381</name>
</gene>
<feature type="region of interest" description="Disordered" evidence="1">
    <location>
        <begin position="1"/>
        <end position="21"/>
    </location>
</feature>
<feature type="transmembrane region" description="Helical" evidence="2">
    <location>
        <begin position="133"/>
        <end position="151"/>
    </location>
</feature>
<proteinExistence type="predicted"/>
<feature type="compositionally biased region" description="Basic residues" evidence="1">
    <location>
        <begin position="1"/>
        <end position="10"/>
    </location>
</feature>
<reference evidence="4" key="1">
    <citation type="submission" date="2021-01" db="EMBL/GenBank/DDBJ databases">
        <authorList>
            <person name="Corre E."/>
            <person name="Pelletier E."/>
            <person name="Niang G."/>
            <person name="Scheremetjew M."/>
            <person name="Finn R."/>
            <person name="Kale V."/>
            <person name="Holt S."/>
            <person name="Cochrane G."/>
            <person name="Meng A."/>
            <person name="Brown T."/>
            <person name="Cohen L."/>
        </authorList>
    </citation>
    <scope>NUCLEOTIDE SEQUENCE</scope>
    <source>
        <strain evidence="4">Grunow 1884</strain>
    </source>
</reference>
<feature type="region of interest" description="Disordered" evidence="1">
    <location>
        <begin position="209"/>
        <end position="232"/>
    </location>
</feature>
<evidence type="ECO:0000313" key="3">
    <source>
        <dbReference type="EMBL" id="CAD9337774.1"/>
    </source>
</evidence>
<feature type="transmembrane region" description="Helical" evidence="2">
    <location>
        <begin position="181"/>
        <end position="199"/>
    </location>
</feature>
<evidence type="ECO:0000256" key="2">
    <source>
        <dbReference type="SAM" id="Phobius"/>
    </source>
</evidence>
<protein>
    <submittedName>
        <fullName evidence="4">Uncharacterized protein</fullName>
    </submittedName>
</protein>
<sequence length="232" mass="26883">MSTEARRRRGEGKGHDYNTAPDDAKVNAVIQQIEADHRRLLDLHDAWRTYLFWISIPCLMLALRHCVLPTSLCASDIRDHNADVPEGGEVIGKFEEFFMHFENGMIEYVAALQVFVLSYYLSRRDLEIGNFHAVPYLISSMMVPIQVTLYLQKKRMGCAGREDLWVVGEEEYVYDVRRRSLLPLGVIFHIVVTVSMKFVKKGRERSERNTEIARDVQRQLADAKNRKPAKKR</sequence>